<dbReference type="GO" id="GO:0006397">
    <property type="term" value="P:mRNA processing"/>
    <property type="evidence" value="ECO:0007669"/>
    <property type="project" value="UniProtKB-KW"/>
</dbReference>
<dbReference type="EMBL" id="LAVV01000355">
    <property type="protein sequence ID" value="KNZ64409.1"/>
    <property type="molecule type" value="Genomic_DNA"/>
</dbReference>
<dbReference type="SUPFAM" id="SSF57756">
    <property type="entry name" value="Retrovirus zinc finger-like domains"/>
    <property type="match status" value="1"/>
</dbReference>
<evidence type="ECO:0000256" key="1">
    <source>
        <dbReference type="ARBA" id="ARBA00022664"/>
    </source>
</evidence>
<keyword evidence="1" id="KW-0507">mRNA processing</keyword>
<keyword evidence="4" id="KW-1185">Reference proteome</keyword>
<protein>
    <recommendedName>
        <fullName evidence="5">CCHC-type domain-containing protein</fullName>
    </recommendedName>
</protein>
<feature type="region of interest" description="Disordered" evidence="2">
    <location>
        <begin position="1"/>
        <end position="27"/>
    </location>
</feature>
<dbReference type="VEuPathDB" id="FungiDB:VP01_1031g2"/>
<evidence type="ECO:0000256" key="2">
    <source>
        <dbReference type="SAM" id="MobiDB-lite"/>
    </source>
</evidence>
<organism evidence="3 4">
    <name type="scientific">Puccinia sorghi</name>
    <dbReference type="NCBI Taxonomy" id="27349"/>
    <lineage>
        <taxon>Eukaryota</taxon>
        <taxon>Fungi</taxon>
        <taxon>Dikarya</taxon>
        <taxon>Basidiomycota</taxon>
        <taxon>Pucciniomycotina</taxon>
        <taxon>Pucciniomycetes</taxon>
        <taxon>Pucciniales</taxon>
        <taxon>Pucciniaceae</taxon>
        <taxon>Puccinia</taxon>
    </lineage>
</organism>
<dbReference type="AlphaFoldDB" id="A0A0L6VUS9"/>
<comment type="caution">
    <text evidence="3">The sequence shown here is derived from an EMBL/GenBank/DDBJ whole genome shotgun (WGS) entry which is preliminary data.</text>
</comment>
<dbReference type="GO" id="GO:0008270">
    <property type="term" value="F:zinc ion binding"/>
    <property type="evidence" value="ECO:0007669"/>
    <property type="project" value="InterPro"/>
</dbReference>
<evidence type="ECO:0008006" key="5">
    <source>
        <dbReference type="Google" id="ProtNLM"/>
    </source>
</evidence>
<reference evidence="3 4" key="1">
    <citation type="submission" date="2015-08" db="EMBL/GenBank/DDBJ databases">
        <title>Next Generation Sequencing and Analysis of the Genome of Puccinia sorghi L Schw, the Causal Agent of Maize Common Rust.</title>
        <authorList>
            <person name="Rochi L."/>
            <person name="Burguener G."/>
            <person name="Darino M."/>
            <person name="Turjanski A."/>
            <person name="Kreff E."/>
            <person name="Dieguez M.J."/>
            <person name="Sacco F."/>
        </authorList>
    </citation>
    <scope>NUCLEOTIDE SEQUENCE [LARGE SCALE GENOMIC DNA]</scope>
    <source>
        <strain evidence="3 4">RO10H11247</strain>
    </source>
</reference>
<name>A0A0L6VUS9_9BASI</name>
<proteinExistence type="predicted"/>
<dbReference type="InterPro" id="IPR036875">
    <property type="entry name" value="Znf_CCHC_sf"/>
</dbReference>
<dbReference type="Proteomes" id="UP000037035">
    <property type="component" value="Unassembled WGS sequence"/>
</dbReference>
<accession>A0A0L6VUS9</accession>
<dbReference type="GO" id="GO:0003676">
    <property type="term" value="F:nucleic acid binding"/>
    <property type="evidence" value="ECO:0007669"/>
    <property type="project" value="InterPro"/>
</dbReference>
<sequence length="106" mass="11426">MKELMEETSGSAPQAGQAGGLRRAEPVTQEEVVSLADAVKELRLFVQRSAGKDWPPAERKPFVLGTRPAGQGGPVGTCAYCGAKGHYRTQCTDLTANLNAQRVRIW</sequence>
<gene>
    <name evidence="3" type="ORF">VP01_1031g2</name>
</gene>
<evidence type="ECO:0000313" key="3">
    <source>
        <dbReference type="EMBL" id="KNZ64409.1"/>
    </source>
</evidence>
<evidence type="ECO:0000313" key="4">
    <source>
        <dbReference type="Proteomes" id="UP000037035"/>
    </source>
</evidence>